<sequence length="57" mass="6706">MSQIPHYFIILSEHNIAEYRACLDLRPQNVHLIVTGWIAGKKRTHPFQKHARAKRTI</sequence>
<dbReference type="Proteomes" id="UP000004982">
    <property type="component" value="Unassembled WGS sequence"/>
</dbReference>
<protein>
    <submittedName>
        <fullName evidence="1">Uncharacterized protein</fullName>
    </submittedName>
</protein>
<reference evidence="1 2" key="1">
    <citation type="submission" date="2011-05" db="EMBL/GenBank/DDBJ databases">
        <authorList>
            <person name="Muzny D."/>
            <person name="Qin X."/>
            <person name="Deng J."/>
            <person name="Jiang H."/>
            <person name="Liu Y."/>
            <person name="Qu J."/>
            <person name="Song X.-Z."/>
            <person name="Zhang L."/>
            <person name="Thornton R."/>
            <person name="Coyle M."/>
            <person name="Francisco L."/>
            <person name="Jackson L."/>
            <person name="Javaid M."/>
            <person name="Korchina V."/>
            <person name="Kovar C."/>
            <person name="Mata R."/>
            <person name="Mathew T."/>
            <person name="Ngo R."/>
            <person name="Nguyen L."/>
            <person name="Nguyen N."/>
            <person name="Okwuonu G."/>
            <person name="Ongeri F."/>
            <person name="Pham C."/>
            <person name="Simmons D."/>
            <person name="Wilczek-Boney K."/>
            <person name="Hale W."/>
            <person name="Jakkamsetti A."/>
            <person name="Pham P."/>
            <person name="Ruth R."/>
            <person name="San Lucas F."/>
            <person name="Warren J."/>
            <person name="Zhang J."/>
            <person name="Zhao Z."/>
            <person name="Zhou C."/>
            <person name="Zhu D."/>
            <person name="Lee S."/>
            <person name="Bess C."/>
            <person name="Blankenburg K."/>
            <person name="Forbes L."/>
            <person name="Fu Q."/>
            <person name="Gubbala S."/>
            <person name="Hirani K."/>
            <person name="Jayaseelan J.C."/>
            <person name="Lara F."/>
            <person name="Munidasa M."/>
            <person name="Palculict T."/>
            <person name="Patil S."/>
            <person name="Pu L.-L."/>
            <person name="Saada N."/>
            <person name="Tang L."/>
            <person name="Weissenberger G."/>
            <person name="Zhu Y."/>
            <person name="Hemphill L."/>
            <person name="Shang Y."/>
            <person name="Youmans B."/>
            <person name="Ayvaz T."/>
            <person name="Ross M."/>
            <person name="Santibanez J."/>
            <person name="Aqrawi P."/>
            <person name="Gross S."/>
            <person name="Joshi V."/>
            <person name="Fowler G."/>
            <person name="Nazareth L."/>
            <person name="Reid J."/>
            <person name="Worley K."/>
            <person name="Petrosino J."/>
            <person name="Highlander S."/>
            <person name="Gibbs R."/>
        </authorList>
    </citation>
    <scope>NUCLEOTIDE SEQUENCE [LARGE SCALE GENOMIC DNA]</scope>
    <source>
        <strain evidence="1 2">ATCC 33926</strain>
    </source>
</reference>
<evidence type="ECO:0000313" key="2">
    <source>
        <dbReference type="Proteomes" id="UP000004982"/>
    </source>
</evidence>
<organism evidence="1 2">
    <name type="scientific">Neisseria macacae ATCC 33926</name>
    <dbReference type="NCBI Taxonomy" id="997348"/>
    <lineage>
        <taxon>Bacteria</taxon>
        <taxon>Pseudomonadati</taxon>
        <taxon>Pseudomonadota</taxon>
        <taxon>Betaproteobacteria</taxon>
        <taxon>Neisseriales</taxon>
        <taxon>Neisseriaceae</taxon>
        <taxon>Neisseria</taxon>
    </lineage>
</organism>
<name>A0AA36XK46_9NEIS</name>
<gene>
    <name evidence="1" type="ORF">HMPREF9418_1848</name>
</gene>
<dbReference type="AlphaFoldDB" id="A0AA36XK46"/>
<dbReference type="RefSeq" id="WP_003778851.1">
    <property type="nucleotide sequence ID" value="NZ_GL985621.1"/>
</dbReference>
<accession>A0AA36XK46</accession>
<evidence type="ECO:0000313" key="1">
    <source>
        <dbReference type="EMBL" id="EGQ76515.1"/>
    </source>
</evidence>
<proteinExistence type="predicted"/>
<dbReference type="EMBL" id="AFQE01000089">
    <property type="protein sequence ID" value="EGQ76515.1"/>
    <property type="molecule type" value="Genomic_DNA"/>
</dbReference>
<comment type="caution">
    <text evidence="1">The sequence shown here is derived from an EMBL/GenBank/DDBJ whole genome shotgun (WGS) entry which is preliminary data.</text>
</comment>